<proteinExistence type="predicted"/>
<dbReference type="EMBL" id="VLJS01000087">
    <property type="protein sequence ID" value="TWH05567.1"/>
    <property type="molecule type" value="Genomic_DNA"/>
</dbReference>
<evidence type="ECO:0000256" key="1">
    <source>
        <dbReference type="SAM" id="Phobius"/>
    </source>
</evidence>
<dbReference type="OrthoDB" id="5966099at2"/>
<dbReference type="AlphaFoldDB" id="A0A562D731"/>
<organism evidence="2 3">
    <name type="scientific">Pseudoxanthomonas taiwanensis J19</name>
    <dbReference type="NCBI Taxonomy" id="935569"/>
    <lineage>
        <taxon>Bacteria</taxon>
        <taxon>Pseudomonadati</taxon>
        <taxon>Pseudomonadota</taxon>
        <taxon>Gammaproteobacteria</taxon>
        <taxon>Lysobacterales</taxon>
        <taxon>Lysobacteraceae</taxon>
        <taxon>Pseudoxanthomonas</taxon>
    </lineage>
</organism>
<keyword evidence="3" id="KW-1185">Reference proteome</keyword>
<evidence type="ECO:0000313" key="2">
    <source>
        <dbReference type="EMBL" id="TWH05567.1"/>
    </source>
</evidence>
<protein>
    <recommendedName>
        <fullName evidence="4">DNA-directed RNA polymerase specialized sigma24 family protein</fullName>
    </recommendedName>
</protein>
<keyword evidence="1" id="KW-0812">Transmembrane</keyword>
<keyword evidence="1" id="KW-0472">Membrane</keyword>
<reference evidence="2 3" key="1">
    <citation type="submission" date="2019-07" db="EMBL/GenBank/DDBJ databases">
        <title>Genome sequencing of lignin-degrading bacterial isolates.</title>
        <authorList>
            <person name="Gladden J."/>
        </authorList>
    </citation>
    <scope>NUCLEOTIDE SEQUENCE [LARGE SCALE GENOMIC DNA]</scope>
    <source>
        <strain evidence="2 3">J19</strain>
    </source>
</reference>
<feature type="non-terminal residue" evidence="2">
    <location>
        <position position="238"/>
    </location>
</feature>
<gene>
    <name evidence="2" type="ORF">L613_005600000010</name>
</gene>
<evidence type="ECO:0000313" key="3">
    <source>
        <dbReference type="Proteomes" id="UP000321583"/>
    </source>
</evidence>
<feature type="transmembrane region" description="Helical" evidence="1">
    <location>
        <begin position="200"/>
        <end position="220"/>
    </location>
</feature>
<dbReference type="RefSeq" id="WP_147208958.1">
    <property type="nucleotide sequence ID" value="NZ_VLJS01000087.1"/>
</dbReference>
<evidence type="ECO:0008006" key="4">
    <source>
        <dbReference type="Google" id="ProtNLM"/>
    </source>
</evidence>
<accession>A0A562D731</accession>
<dbReference type="Proteomes" id="UP000321583">
    <property type="component" value="Unassembled WGS sequence"/>
</dbReference>
<sequence length="238" mass="25770">MHPHTDVPPALAAFLRGSERRAWVFLWLQGGDPDAADHALAGASRTFKAEAGQLPMAEWPARFWRLLATCPLEAGPGHWPGELEVLAGPAPADRRALLLRLAGGLDEEPAADALGIPLETYRERLAAACPRDAAGEVDVAAWHRLAQAIQHAARELPESRLERIAALRQTALAGAGSPEAPAAASPERPAPRRARRRSRWWPALLLVLLALLAGAALWWWRQPGSPLPRPLEELPADP</sequence>
<keyword evidence="1" id="KW-1133">Transmembrane helix</keyword>
<name>A0A562D731_9GAMM</name>
<comment type="caution">
    <text evidence="2">The sequence shown here is derived from an EMBL/GenBank/DDBJ whole genome shotgun (WGS) entry which is preliminary data.</text>
</comment>